<accession>A0A8X7SS49</accession>
<organism evidence="2 3">
    <name type="scientific">Tilletia controversa</name>
    <name type="common">dwarf bunt fungus</name>
    <dbReference type="NCBI Taxonomy" id="13291"/>
    <lineage>
        <taxon>Eukaryota</taxon>
        <taxon>Fungi</taxon>
        <taxon>Dikarya</taxon>
        <taxon>Basidiomycota</taxon>
        <taxon>Ustilaginomycotina</taxon>
        <taxon>Exobasidiomycetes</taxon>
        <taxon>Tilletiales</taxon>
        <taxon>Tilletiaceae</taxon>
        <taxon>Tilletia</taxon>
    </lineage>
</organism>
<sequence>MFSIGILNPSVIAVGRHTALYDRHSRCFLLLAWCWFAFDGISTQPYLLLATLGFVARWFSPFHNRYALRLPVTAKSSRNIPFFTATGHQQRAQGPAFSSCTTSVPTSGSQPPSASLPPPLAPRTPTSASQHPTGERRDVTVVYRRYEMDCAATGINRQERSELIHSAGRRHSSNQLSSTGILCLPSHPDVPNKVPPEPPAATSGPTSVLGLPLANTAHRLSPCLNRSGETGDRRRLRSVAKTNLGGNVWSRGGRWLSIGRAGNGSNACRLGGRTTLGDEHHRRL</sequence>
<protein>
    <submittedName>
        <fullName evidence="2">Uncharacterized protein</fullName>
    </submittedName>
</protein>
<gene>
    <name evidence="2" type="ORF">A4X06_0g9184</name>
</gene>
<feature type="compositionally biased region" description="Polar residues" evidence="1">
    <location>
        <begin position="93"/>
        <end position="110"/>
    </location>
</feature>
<proteinExistence type="predicted"/>
<dbReference type="AlphaFoldDB" id="A0A8X7SS49"/>
<feature type="region of interest" description="Disordered" evidence="1">
    <location>
        <begin position="93"/>
        <end position="140"/>
    </location>
</feature>
<evidence type="ECO:0000313" key="2">
    <source>
        <dbReference type="EMBL" id="KAE8237582.1"/>
    </source>
</evidence>
<name>A0A8X7SS49_9BASI</name>
<keyword evidence="3" id="KW-1185">Reference proteome</keyword>
<evidence type="ECO:0000256" key="1">
    <source>
        <dbReference type="SAM" id="MobiDB-lite"/>
    </source>
</evidence>
<dbReference type="Proteomes" id="UP000077684">
    <property type="component" value="Unassembled WGS sequence"/>
</dbReference>
<dbReference type="EMBL" id="LWDE02002455">
    <property type="protein sequence ID" value="KAE8237582.1"/>
    <property type="molecule type" value="Genomic_DNA"/>
</dbReference>
<evidence type="ECO:0000313" key="3">
    <source>
        <dbReference type="Proteomes" id="UP000077684"/>
    </source>
</evidence>
<reference evidence="2" key="1">
    <citation type="submission" date="2016-04" db="EMBL/GenBank/DDBJ databases">
        <authorList>
            <person name="Nguyen H.D."/>
            <person name="Samba Siva P."/>
            <person name="Cullis J."/>
            <person name="Levesque C.A."/>
            <person name="Hambleton S."/>
        </authorList>
    </citation>
    <scope>NUCLEOTIDE SEQUENCE</scope>
    <source>
        <strain evidence="2">DAOMC 236426</strain>
    </source>
</reference>
<comment type="caution">
    <text evidence="2">The sequence shown here is derived from an EMBL/GenBank/DDBJ whole genome shotgun (WGS) entry which is preliminary data.</text>
</comment>
<reference evidence="2" key="2">
    <citation type="journal article" date="2019" name="IMA Fungus">
        <title>Genome sequencing and comparison of five Tilletia species to identify candidate genes for the detection of regulated species infecting wheat.</title>
        <authorList>
            <person name="Nguyen H.D.T."/>
            <person name="Sultana T."/>
            <person name="Kesanakurti P."/>
            <person name="Hambleton S."/>
        </authorList>
    </citation>
    <scope>NUCLEOTIDE SEQUENCE</scope>
    <source>
        <strain evidence="2">DAOMC 236426</strain>
    </source>
</reference>